<dbReference type="Pfam" id="PF00059">
    <property type="entry name" value="Lectin_C"/>
    <property type="match status" value="1"/>
</dbReference>
<dbReference type="Gene3D" id="3.10.100.10">
    <property type="entry name" value="Mannose-Binding Protein A, subunit A"/>
    <property type="match status" value="1"/>
</dbReference>
<evidence type="ECO:0000313" key="7">
    <source>
        <dbReference type="EMBL" id="KAF0294151.1"/>
    </source>
</evidence>
<dbReference type="AlphaFoldDB" id="A0A6A4VXJ2"/>
<organism evidence="7 8">
    <name type="scientific">Amphibalanus amphitrite</name>
    <name type="common">Striped barnacle</name>
    <name type="synonym">Balanus amphitrite</name>
    <dbReference type="NCBI Taxonomy" id="1232801"/>
    <lineage>
        <taxon>Eukaryota</taxon>
        <taxon>Metazoa</taxon>
        <taxon>Ecdysozoa</taxon>
        <taxon>Arthropoda</taxon>
        <taxon>Crustacea</taxon>
        <taxon>Multicrustacea</taxon>
        <taxon>Cirripedia</taxon>
        <taxon>Thoracica</taxon>
        <taxon>Thoracicalcarea</taxon>
        <taxon>Balanomorpha</taxon>
        <taxon>Balanoidea</taxon>
        <taxon>Balanidae</taxon>
        <taxon>Amphibalaninae</taxon>
        <taxon>Amphibalanus</taxon>
    </lineage>
</organism>
<reference evidence="7 8" key="1">
    <citation type="submission" date="2019-07" db="EMBL/GenBank/DDBJ databases">
        <title>Draft genome assembly of a fouling barnacle, Amphibalanus amphitrite (Darwin, 1854): The first reference genome for Thecostraca.</title>
        <authorList>
            <person name="Kim W."/>
        </authorList>
    </citation>
    <scope>NUCLEOTIDE SEQUENCE [LARGE SCALE GENOMIC DNA]</scope>
    <source>
        <strain evidence="7">SNU_AA5</strain>
        <tissue evidence="7">Soma without cirri and trophi</tissue>
    </source>
</reference>
<evidence type="ECO:0000256" key="4">
    <source>
        <dbReference type="ARBA" id="ARBA00022734"/>
    </source>
</evidence>
<evidence type="ECO:0000259" key="6">
    <source>
        <dbReference type="PROSITE" id="PS50041"/>
    </source>
</evidence>
<evidence type="ECO:0000313" key="8">
    <source>
        <dbReference type="Proteomes" id="UP000440578"/>
    </source>
</evidence>
<feature type="chain" id="PRO_5025328010" evidence="5">
    <location>
        <begin position="27"/>
        <end position="253"/>
    </location>
</feature>
<dbReference type="SUPFAM" id="SSF56436">
    <property type="entry name" value="C-type lectin-like"/>
    <property type="match status" value="1"/>
</dbReference>
<dbReference type="OrthoDB" id="7950296at2759"/>
<comment type="caution">
    <text evidence="7">The sequence shown here is derived from an EMBL/GenBank/DDBJ whole genome shotgun (WGS) entry which is preliminary data.</text>
</comment>
<dbReference type="PANTHER" id="PTHR22799:SF1">
    <property type="entry name" value="C-TYPE LECTIN DOMAIN FAMILY 11 MEMBER A"/>
    <property type="match status" value="1"/>
</dbReference>
<dbReference type="PROSITE" id="PS50041">
    <property type="entry name" value="C_TYPE_LECTIN_2"/>
    <property type="match status" value="1"/>
</dbReference>
<proteinExistence type="predicted"/>
<dbReference type="InterPro" id="IPR001304">
    <property type="entry name" value="C-type_lectin-like"/>
</dbReference>
<evidence type="ECO:0000256" key="2">
    <source>
        <dbReference type="ARBA" id="ARBA00022525"/>
    </source>
</evidence>
<feature type="signal peptide" evidence="5">
    <location>
        <begin position="1"/>
        <end position="26"/>
    </location>
</feature>
<keyword evidence="4" id="KW-0430">Lectin</keyword>
<keyword evidence="2" id="KW-0964">Secreted</keyword>
<dbReference type="GO" id="GO:0030246">
    <property type="term" value="F:carbohydrate binding"/>
    <property type="evidence" value="ECO:0007669"/>
    <property type="project" value="UniProtKB-KW"/>
</dbReference>
<dbReference type="SMART" id="SM00034">
    <property type="entry name" value="CLECT"/>
    <property type="match status" value="1"/>
</dbReference>
<keyword evidence="8" id="KW-1185">Reference proteome</keyword>
<keyword evidence="3 5" id="KW-0732">Signal</keyword>
<accession>A0A6A4VXJ2</accession>
<name>A0A6A4VXJ2_AMPAM</name>
<evidence type="ECO:0000256" key="5">
    <source>
        <dbReference type="SAM" id="SignalP"/>
    </source>
</evidence>
<dbReference type="GO" id="GO:0005615">
    <property type="term" value="C:extracellular space"/>
    <property type="evidence" value="ECO:0007669"/>
    <property type="project" value="TreeGrafter"/>
</dbReference>
<dbReference type="GO" id="GO:0008083">
    <property type="term" value="F:growth factor activity"/>
    <property type="evidence" value="ECO:0007669"/>
    <property type="project" value="TreeGrafter"/>
</dbReference>
<dbReference type="InterPro" id="IPR016186">
    <property type="entry name" value="C-type_lectin-like/link_sf"/>
</dbReference>
<dbReference type="InterPro" id="IPR051663">
    <property type="entry name" value="CLec_Tetranectin-domain"/>
</dbReference>
<dbReference type="EMBL" id="VIIS01001701">
    <property type="protein sequence ID" value="KAF0294151.1"/>
    <property type="molecule type" value="Genomic_DNA"/>
</dbReference>
<gene>
    <name evidence="7" type="primary">Cd209c_0</name>
    <name evidence="7" type="ORF">FJT64_008168</name>
</gene>
<evidence type="ECO:0000256" key="1">
    <source>
        <dbReference type="ARBA" id="ARBA00004613"/>
    </source>
</evidence>
<dbReference type="PANTHER" id="PTHR22799">
    <property type="entry name" value="TETRANECTIN-RELATED"/>
    <property type="match status" value="1"/>
</dbReference>
<evidence type="ECO:0000256" key="3">
    <source>
        <dbReference type="ARBA" id="ARBA00022729"/>
    </source>
</evidence>
<feature type="domain" description="C-type lectin" evidence="6">
    <location>
        <begin position="128"/>
        <end position="232"/>
    </location>
</feature>
<protein>
    <submittedName>
        <fullName evidence="7">CD209 antigen-like protein C</fullName>
    </submittedName>
</protein>
<dbReference type="CDD" id="cd00037">
    <property type="entry name" value="CLECT"/>
    <property type="match status" value="1"/>
</dbReference>
<comment type="subcellular location">
    <subcellularLocation>
        <location evidence="1">Secreted</location>
    </subcellularLocation>
</comment>
<dbReference type="InterPro" id="IPR016187">
    <property type="entry name" value="CTDL_fold"/>
</dbReference>
<dbReference type="Proteomes" id="UP000440578">
    <property type="component" value="Unassembled WGS sequence"/>
</dbReference>
<sequence>MSITTSPPLVCLLLLSLTWLTSWVTGDDAAVFLRAGTSLSLADGSAAPHSAVWAGSLATCALACVAIHSRLCRGVTFSAAEKSCLMYSTCSDWPLTGQAVAGDGLVSFSRDRPNCPDTCECPPGFILCAGHCLLGLEEWTNYTTAALRCETLGAHLAVPRSDPEMNCIRQIADTQEKTHVWLGVNDMETEGEFAGIDGCGPVSVLSSWWADGQPNGERAENYVASTPDGWFDSGLNVKNLVCQLADCYKPQCP</sequence>